<keyword evidence="11 25" id="KW-0812">Transmembrane</keyword>
<evidence type="ECO:0000256" key="10">
    <source>
        <dbReference type="ARBA" id="ARBA00022679"/>
    </source>
</evidence>
<evidence type="ECO:0000256" key="2">
    <source>
        <dbReference type="ARBA" id="ARBA00004651"/>
    </source>
</evidence>
<dbReference type="Proteomes" id="UP000831562">
    <property type="component" value="Chromosome"/>
</dbReference>
<comment type="pathway">
    <text evidence="3">Phospholipid metabolism; CDP-diacylglycerol biosynthesis; CDP-diacylglycerol from sn-glycerol 3-phosphate: step 3/3.</text>
</comment>
<evidence type="ECO:0000256" key="18">
    <source>
        <dbReference type="ARBA" id="ARBA00029893"/>
    </source>
</evidence>
<protein>
    <recommendedName>
        <fullName evidence="7">Phosphatidate cytidylyltransferase</fullName>
        <ecNumber evidence="6">2.7.7.41</ecNumber>
    </recommendedName>
    <alternativeName>
        <fullName evidence="20">CDP-DAG synthase</fullName>
    </alternativeName>
    <alternativeName>
        <fullName evidence="22">CDP-DG synthase</fullName>
    </alternativeName>
    <alternativeName>
        <fullName evidence="18">CDP-diacylglycerol synthase</fullName>
    </alternativeName>
    <alternativeName>
        <fullName evidence="21">CDP-diglyceride pyrophosphorylase</fullName>
    </alternativeName>
    <alternativeName>
        <fullName evidence="23">CDP-diglyceride synthase</fullName>
    </alternativeName>
    <alternativeName>
        <fullName evidence="19">CTP:phosphatidate cytidylyltransferase</fullName>
    </alternativeName>
</protein>
<feature type="region of interest" description="Disordered" evidence="24">
    <location>
        <begin position="1"/>
        <end position="28"/>
    </location>
</feature>
<evidence type="ECO:0000256" key="4">
    <source>
        <dbReference type="ARBA" id="ARBA00005189"/>
    </source>
</evidence>
<comment type="similarity">
    <text evidence="5">Belongs to the CDS family.</text>
</comment>
<dbReference type="AlphaFoldDB" id="A0A9E7DB58"/>
<evidence type="ECO:0000256" key="23">
    <source>
        <dbReference type="ARBA" id="ARBA00033406"/>
    </source>
</evidence>
<evidence type="ECO:0000256" key="13">
    <source>
        <dbReference type="ARBA" id="ARBA00022989"/>
    </source>
</evidence>
<reference evidence="26" key="1">
    <citation type="submission" date="2022-05" db="EMBL/GenBank/DDBJ databases">
        <title>Using nanopore sequencing to obtain complete genomes from saliva samples.</title>
        <authorList>
            <person name="Baker J.L."/>
        </authorList>
    </citation>
    <scope>NUCLEOTIDE SEQUENCE</scope>
    <source>
        <strain evidence="26">JCVI-JB-Lp32</strain>
    </source>
</reference>
<evidence type="ECO:0000256" key="19">
    <source>
        <dbReference type="ARBA" id="ARBA00031825"/>
    </source>
</evidence>
<evidence type="ECO:0000256" key="14">
    <source>
        <dbReference type="ARBA" id="ARBA00023098"/>
    </source>
</evidence>
<evidence type="ECO:0000256" key="17">
    <source>
        <dbReference type="ARBA" id="ARBA00023264"/>
    </source>
</evidence>
<dbReference type="EMBL" id="CP097092">
    <property type="protein sequence ID" value="UQF77469.1"/>
    <property type="molecule type" value="Genomic_DNA"/>
</dbReference>
<evidence type="ECO:0000256" key="6">
    <source>
        <dbReference type="ARBA" id="ARBA00012487"/>
    </source>
</evidence>
<evidence type="ECO:0000256" key="15">
    <source>
        <dbReference type="ARBA" id="ARBA00023136"/>
    </source>
</evidence>
<feature type="transmembrane region" description="Helical" evidence="25">
    <location>
        <begin position="195"/>
        <end position="216"/>
    </location>
</feature>
<evidence type="ECO:0000256" key="11">
    <source>
        <dbReference type="ARBA" id="ARBA00022692"/>
    </source>
</evidence>
<keyword evidence="12 26" id="KW-0548">Nucleotidyltransferase</keyword>
<evidence type="ECO:0000256" key="25">
    <source>
        <dbReference type="SAM" id="Phobius"/>
    </source>
</evidence>
<evidence type="ECO:0000256" key="24">
    <source>
        <dbReference type="SAM" id="MobiDB-lite"/>
    </source>
</evidence>
<evidence type="ECO:0000256" key="22">
    <source>
        <dbReference type="ARBA" id="ARBA00032743"/>
    </source>
</evidence>
<dbReference type="EC" id="2.7.7.41" evidence="6"/>
<feature type="compositionally biased region" description="Basic and acidic residues" evidence="24">
    <location>
        <begin position="1"/>
        <end position="10"/>
    </location>
</feature>
<name>A0A9E7DB58_9ACTN</name>
<comment type="catalytic activity">
    <reaction evidence="1">
        <text>a 1,2-diacyl-sn-glycero-3-phosphate + CTP + H(+) = a CDP-1,2-diacyl-sn-glycerol + diphosphate</text>
        <dbReference type="Rhea" id="RHEA:16229"/>
        <dbReference type="ChEBI" id="CHEBI:15378"/>
        <dbReference type="ChEBI" id="CHEBI:33019"/>
        <dbReference type="ChEBI" id="CHEBI:37563"/>
        <dbReference type="ChEBI" id="CHEBI:58332"/>
        <dbReference type="ChEBI" id="CHEBI:58608"/>
        <dbReference type="EC" id="2.7.7.41"/>
    </reaction>
</comment>
<keyword evidence="10" id="KW-0808">Transferase</keyword>
<organism evidence="26 27">
    <name type="scientific">Lancefieldella parvula</name>
    <dbReference type="NCBI Taxonomy" id="1382"/>
    <lineage>
        <taxon>Bacteria</taxon>
        <taxon>Bacillati</taxon>
        <taxon>Actinomycetota</taxon>
        <taxon>Coriobacteriia</taxon>
        <taxon>Coriobacteriales</taxon>
        <taxon>Atopobiaceae</taxon>
        <taxon>Lancefieldella</taxon>
    </lineage>
</organism>
<accession>A0A9E7DB58</accession>
<feature type="transmembrane region" description="Helical" evidence="25">
    <location>
        <begin position="66"/>
        <end position="86"/>
    </location>
</feature>
<keyword evidence="8" id="KW-1003">Cell membrane</keyword>
<evidence type="ECO:0000256" key="16">
    <source>
        <dbReference type="ARBA" id="ARBA00023209"/>
    </source>
</evidence>
<evidence type="ECO:0000256" key="20">
    <source>
        <dbReference type="ARBA" id="ARBA00032253"/>
    </source>
</evidence>
<sequence length="342" mass="37340">MVDNTRDSRRPTSRIPADAQPNPEETGSVGIDRQIEKLEIRRSIKELQRSAGNLMGQRVRGVTEKLLTRTLSGVVYAAIVLAALFVGKEATIVLIAGMAWLCCSEFFHICRMGGRMPNEPLGLVFSLVFPIIAYFGHVFPLAFSLLLIILCGLWYVFTPRANLADVAVTAFGPLYTSLSLSTVVLLRSTESSFSIPWITLAVMLSVWANDSFAYLFGSKFGKHKLAPRISPNKSWEGFFGGLLGSMLVWFLIAVFGAIDMNPLFALLFGVTEGIFSVVGDLFESRIKRGVGLKDSGSIMPGHGGLLDRTDSMIFGTMAAFLLFQLAVLFSQVKLPIALPFGA</sequence>
<feature type="transmembrane region" description="Helical" evidence="25">
    <location>
        <begin position="312"/>
        <end position="332"/>
    </location>
</feature>
<evidence type="ECO:0000313" key="26">
    <source>
        <dbReference type="EMBL" id="UQF77469.1"/>
    </source>
</evidence>
<dbReference type="PANTHER" id="PTHR46382:SF1">
    <property type="entry name" value="PHOSPHATIDATE CYTIDYLYLTRANSFERASE"/>
    <property type="match status" value="1"/>
</dbReference>
<evidence type="ECO:0000256" key="12">
    <source>
        <dbReference type="ARBA" id="ARBA00022695"/>
    </source>
</evidence>
<evidence type="ECO:0000313" key="27">
    <source>
        <dbReference type="Proteomes" id="UP000831562"/>
    </source>
</evidence>
<evidence type="ECO:0000256" key="9">
    <source>
        <dbReference type="ARBA" id="ARBA00022516"/>
    </source>
</evidence>
<evidence type="ECO:0000256" key="1">
    <source>
        <dbReference type="ARBA" id="ARBA00001698"/>
    </source>
</evidence>
<evidence type="ECO:0000256" key="5">
    <source>
        <dbReference type="ARBA" id="ARBA00010185"/>
    </source>
</evidence>
<keyword evidence="9" id="KW-0444">Lipid biosynthesis</keyword>
<evidence type="ECO:0000256" key="8">
    <source>
        <dbReference type="ARBA" id="ARBA00022475"/>
    </source>
</evidence>
<proteinExistence type="inferred from homology"/>
<dbReference type="PANTHER" id="PTHR46382">
    <property type="entry name" value="PHOSPHATIDATE CYTIDYLYLTRANSFERASE"/>
    <property type="match status" value="1"/>
</dbReference>
<feature type="transmembrane region" description="Helical" evidence="25">
    <location>
        <begin position="122"/>
        <end position="155"/>
    </location>
</feature>
<keyword evidence="17" id="KW-1208">Phospholipid metabolism</keyword>
<keyword evidence="16" id="KW-0594">Phospholipid biosynthesis</keyword>
<feature type="transmembrane region" description="Helical" evidence="25">
    <location>
        <begin position="237"/>
        <end position="258"/>
    </location>
</feature>
<dbReference type="Pfam" id="PF01148">
    <property type="entry name" value="CTP_transf_1"/>
    <property type="match status" value="1"/>
</dbReference>
<comment type="pathway">
    <text evidence="4">Lipid metabolism.</text>
</comment>
<gene>
    <name evidence="26" type="ORF">M3I19_03905</name>
</gene>
<evidence type="ECO:0000256" key="7">
    <source>
        <dbReference type="ARBA" id="ARBA00019373"/>
    </source>
</evidence>
<evidence type="ECO:0000256" key="21">
    <source>
        <dbReference type="ARBA" id="ARBA00032396"/>
    </source>
</evidence>
<keyword evidence="15 25" id="KW-0472">Membrane</keyword>
<comment type="subcellular location">
    <subcellularLocation>
        <location evidence="2">Cell membrane</location>
        <topology evidence="2">Multi-pass membrane protein</topology>
    </subcellularLocation>
</comment>
<dbReference type="GO" id="GO:0004605">
    <property type="term" value="F:phosphatidate cytidylyltransferase activity"/>
    <property type="evidence" value="ECO:0007669"/>
    <property type="project" value="UniProtKB-EC"/>
</dbReference>
<evidence type="ECO:0000256" key="3">
    <source>
        <dbReference type="ARBA" id="ARBA00005119"/>
    </source>
</evidence>
<keyword evidence="13 25" id="KW-1133">Transmembrane helix</keyword>
<dbReference type="GO" id="GO:0005886">
    <property type="term" value="C:plasma membrane"/>
    <property type="evidence" value="ECO:0007669"/>
    <property type="project" value="UniProtKB-SubCell"/>
</dbReference>
<dbReference type="GO" id="GO:0016024">
    <property type="term" value="P:CDP-diacylglycerol biosynthetic process"/>
    <property type="evidence" value="ECO:0007669"/>
    <property type="project" value="TreeGrafter"/>
</dbReference>
<keyword evidence="14" id="KW-0443">Lipid metabolism</keyword>